<dbReference type="EMBL" id="FTNR01000029">
    <property type="protein sequence ID" value="SIS20735.1"/>
    <property type="molecule type" value="Genomic_DNA"/>
</dbReference>
<dbReference type="Proteomes" id="UP000185936">
    <property type="component" value="Unassembled WGS sequence"/>
</dbReference>
<keyword evidence="2" id="KW-1185">Reference proteome</keyword>
<reference evidence="2" key="1">
    <citation type="submission" date="2017-01" db="EMBL/GenBank/DDBJ databases">
        <authorList>
            <person name="Varghese N."/>
            <person name="Submissions S."/>
        </authorList>
    </citation>
    <scope>NUCLEOTIDE SEQUENCE [LARGE SCALE GENOMIC DNA]</scope>
    <source>
        <strain evidence="2">type strain: HArc-</strain>
    </source>
</reference>
<protein>
    <submittedName>
        <fullName evidence="1">Uncharacterized protein</fullName>
    </submittedName>
</protein>
<proteinExistence type="predicted"/>
<sequence>MTVFNFDPSSDIYVDTTNDNVTIRFDGDTFGVTPTTNGFSATNDWNSRHFTLAFDENSILYHVTREDDDDRTSGKKAVPPEEFVAEIYGYIRSVATPVPEGHLSLDIVGRADMDEMENYLRDKDVAHDTDAGLRIDDEERENLVSELNENPAALGDFYQRVLDPVSFDDAIDPESGENIFFYPTANAIMMLFMFPDEYVGVTTANEVLTFADHAGGSQVMDHVLRSMSGE</sequence>
<name>A0A1N7H786_9EURY</name>
<evidence type="ECO:0000313" key="1">
    <source>
        <dbReference type="EMBL" id="SIS20735.1"/>
    </source>
</evidence>
<accession>A0A1N7H786</accession>
<organism evidence="1 2">
    <name type="scientific">Natronorubrum thiooxidans</name>
    <dbReference type="NCBI Taxonomy" id="308853"/>
    <lineage>
        <taxon>Archaea</taxon>
        <taxon>Methanobacteriati</taxon>
        <taxon>Methanobacteriota</taxon>
        <taxon>Stenosarchaea group</taxon>
        <taxon>Halobacteria</taxon>
        <taxon>Halobacteriales</taxon>
        <taxon>Natrialbaceae</taxon>
        <taxon>Natronorubrum</taxon>
    </lineage>
</organism>
<evidence type="ECO:0000313" key="2">
    <source>
        <dbReference type="Proteomes" id="UP000185936"/>
    </source>
</evidence>
<gene>
    <name evidence="1" type="ORF">SAMN05421752_1293</name>
</gene>
<dbReference type="AlphaFoldDB" id="A0A1N7H786"/>